<proteinExistence type="predicted"/>
<feature type="region of interest" description="Disordered" evidence="1">
    <location>
        <begin position="221"/>
        <end position="280"/>
    </location>
</feature>
<dbReference type="SUPFAM" id="SSF48452">
    <property type="entry name" value="TPR-like"/>
    <property type="match status" value="1"/>
</dbReference>
<keyword evidence="3" id="KW-1185">Reference proteome</keyword>
<evidence type="ECO:0000313" key="2">
    <source>
        <dbReference type="EMBL" id="EIE20374.1"/>
    </source>
</evidence>
<dbReference type="KEGG" id="csl:COCSUDRAFT_43835"/>
<feature type="region of interest" description="Disordered" evidence="1">
    <location>
        <begin position="295"/>
        <end position="351"/>
    </location>
</feature>
<comment type="caution">
    <text evidence="2">The sequence shown here is derived from an EMBL/GenBank/DDBJ whole genome shotgun (WGS) entry which is preliminary data.</text>
</comment>
<feature type="compositionally biased region" description="Polar residues" evidence="1">
    <location>
        <begin position="489"/>
        <end position="498"/>
    </location>
</feature>
<sequence>MTTFYTNAPNSVFFNRCVHPAFREAPVMSRFRTPSDGSVTSTCHTMLEEAISVWRRRAVAQVPYGSAHESIGCITAALELRKDSLELLLLRAALHIAWGDLAAAEVDASTCAALYQGRPDVYYVRGWARAGLNNVSGAEADLRTCILMLHPSDPNRHNQEQELWALLQWAPQVPEQQRAAAIQASAARLAQADQLAWEALAHGNQVFSEWYLAAAAQQVVSGPQRPPGLPRCPRPASRPAPERSLQLCSAAASKEGSPTSEAGTTPAAAHKEAHSKTLSPVKTATADELCTAAPDGAKAAPTTDPISPNTVLPGPLRKPTTRPASSRADTADDVSASLAASSAPTGAGRRTTSAADLAADVDSLISTCNYLSHEKQPLSSAELSRPAPLEICPGLRKLGSSDGSAESSPALSAGGCAGDDGLDVSGAEDDVSDRVVMKSSLRASAPAFMPAAGFSPLEPDTAAAVDGSRADGAVAGYGASAEPAKEQLLEQQPLSESSGPDLALAVALADMDSESPALDLALAAASSGASAEPAKKQRSKSKTNNAQKKRKGRKGRT</sequence>
<dbReference type="Proteomes" id="UP000007264">
    <property type="component" value="Unassembled WGS sequence"/>
</dbReference>
<feature type="compositionally biased region" description="Pro residues" evidence="1">
    <location>
        <begin position="224"/>
        <end position="238"/>
    </location>
</feature>
<dbReference type="GeneID" id="17038350"/>
<reference evidence="2 3" key="1">
    <citation type="journal article" date="2012" name="Genome Biol.">
        <title>The genome of the polar eukaryotic microalga coccomyxa subellipsoidea reveals traits of cold adaptation.</title>
        <authorList>
            <person name="Blanc G."/>
            <person name="Agarkova I."/>
            <person name="Grimwood J."/>
            <person name="Kuo A."/>
            <person name="Brueggeman A."/>
            <person name="Dunigan D."/>
            <person name="Gurnon J."/>
            <person name="Ladunga I."/>
            <person name="Lindquist E."/>
            <person name="Lucas S."/>
            <person name="Pangilinan J."/>
            <person name="Proschold T."/>
            <person name="Salamov A."/>
            <person name="Schmutz J."/>
            <person name="Weeks D."/>
            <person name="Yamada T."/>
            <person name="Claverie J.M."/>
            <person name="Grigoriev I."/>
            <person name="Van Etten J."/>
            <person name="Lomsadze A."/>
            <person name="Borodovsky M."/>
        </authorList>
    </citation>
    <scope>NUCLEOTIDE SEQUENCE [LARGE SCALE GENOMIC DNA]</scope>
    <source>
        <strain evidence="2 3">C-169</strain>
    </source>
</reference>
<feature type="region of interest" description="Disordered" evidence="1">
    <location>
        <begin position="523"/>
        <end position="557"/>
    </location>
</feature>
<organism evidence="2 3">
    <name type="scientific">Coccomyxa subellipsoidea (strain C-169)</name>
    <name type="common">Green microalga</name>
    <dbReference type="NCBI Taxonomy" id="574566"/>
    <lineage>
        <taxon>Eukaryota</taxon>
        <taxon>Viridiplantae</taxon>
        <taxon>Chlorophyta</taxon>
        <taxon>core chlorophytes</taxon>
        <taxon>Trebouxiophyceae</taxon>
        <taxon>Trebouxiophyceae incertae sedis</taxon>
        <taxon>Coccomyxaceae</taxon>
        <taxon>Coccomyxa</taxon>
        <taxon>Coccomyxa subellipsoidea</taxon>
    </lineage>
</organism>
<dbReference type="InterPro" id="IPR011990">
    <property type="entry name" value="TPR-like_helical_dom_sf"/>
</dbReference>
<dbReference type="AlphaFoldDB" id="I0YPQ5"/>
<name>I0YPQ5_COCSC</name>
<gene>
    <name evidence="2" type="ORF">COCSUDRAFT_43835</name>
</gene>
<feature type="compositionally biased region" description="Low complexity" evidence="1">
    <location>
        <begin position="523"/>
        <end position="532"/>
    </location>
</feature>
<evidence type="ECO:0000256" key="1">
    <source>
        <dbReference type="SAM" id="MobiDB-lite"/>
    </source>
</evidence>
<accession>I0YPQ5</accession>
<dbReference type="EMBL" id="AGSI01000015">
    <property type="protein sequence ID" value="EIE20374.1"/>
    <property type="molecule type" value="Genomic_DNA"/>
</dbReference>
<dbReference type="Gene3D" id="1.25.40.10">
    <property type="entry name" value="Tetratricopeptide repeat domain"/>
    <property type="match status" value="1"/>
</dbReference>
<feature type="region of interest" description="Disordered" evidence="1">
    <location>
        <begin position="473"/>
        <end position="499"/>
    </location>
</feature>
<feature type="compositionally biased region" description="Basic residues" evidence="1">
    <location>
        <begin position="536"/>
        <end position="557"/>
    </location>
</feature>
<dbReference type="RefSeq" id="XP_005644918.1">
    <property type="nucleotide sequence ID" value="XM_005644861.1"/>
</dbReference>
<feature type="compositionally biased region" description="Low complexity" evidence="1">
    <location>
        <begin position="333"/>
        <end position="343"/>
    </location>
</feature>
<evidence type="ECO:0000313" key="3">
    <source>
        <dbReference type="Proteomes" id="UP000007264"/>
    </source>
</evidence>
<protein>
    <submittedName>
        <fullName evidence="2">Uncharacterized protein</fullName>
    </submittedName>
</protein>